<dbReference type="AlphaFoldDB" id="A0A142KWH1"/>
<feature type="non-terminal residue" evidence="2">
    <location>
        <position position="1"/>
    </location>
</feature>
<evidence type="ECO:0000313" key="2">
    <source>
        <dbReference type="EMBL" id="AMS24291.1"/>
    </source>
</evidence>
<feature type="chain" id="PRO_5007499070" evidence="1">
    <location>
        <begin position="22"/>
        <end position="327"/>
    </location>
</feature>
<proteinExistence type="evidence at transcript level"/>
<evidence type="ECO:0000256" key="1">
    <source>
        <dbReference type="SAM" id="SignalP"/>
    </source>
</evidence>
<name>A0A142KWH1_PHAPC</name>
<organism evidence="2">
    <name type="scientific">Phakopsora pachyrhizi</name>
    <name type="common">Asian soybean rust disease fungus</name>
    <dbReference type="NCBI Taxonomy" id="170000"/>
    <lineage>
        <taxon>Eukaryota</taxon>
        <taxon>Fungi</taxon>
        <taxon>Dikarya</taxon>
        <taxon>Basidiomycota</taxon>
        <taxon>Pucciniomycotina</taxon>
        <taxon>Pucciniomycetes</taxon>
        <taxon>Pucciniales</taxon>
        <taxon>Phakopsoraceae</taxon>
        <taxon>Phakopsora</taxon>
    </lineage>
</organism>
<feature type="signal peptide" evidence="1">
    <location>
        <begin position="1"/>
        <end position="21"/>
    </location>
</feature>
<accession>A0A142KWH1</accession>
<reference evidence="2" key="1">
    <citation type="journal article" date="2016" name="Front. Plant Sci.">
        <title>Identification of Phakopsora pachyrhizi Candidate Effectors with Virulence Activity in a Distantly Related Pathosystem.</title>
        <authorList>
            <person name="Kunjeti S.G."/>
            <person name="Iyer G."/>
            <person name="Johnson E."/>
            <person name="Li E."/>
            <person name="Broglie K.E."/>
            <person name="Rauscher G."/>
            <person name="Rairdan G.J."/>
        </authorList>
    </citation>
    <scope>NUCLEOTIDE SEQUENCE</scope>
    <source>
        <strain evidence="2">GA-05</strain>
    </source>
</reference>
<keyword evidence="1" id="KW-0732">Signal</keyword>
<reference evidence="2" key="2">
    <citation type="submission" date="2016-02" db="EMBL/GenBank/DDBJ databases">
        <authorList>
            <person name="Wen L."/>
            <person name="He K."/>
            <person name="Yang H."/>
        </authorList>
    </citation>
    <scope>NUCLEOTIDE SEQUENCE</scope>
    <source>
        <strain evidence="2">GA-05</strain>
    </source>
</reference>
<protein>
    <submittedName>
        <fullName evidence="2">CSEP-20</fullName>
    </submittedName>
</protein>
<dbReference type="EMBL" id="KU695170">
    <property type="protein sequence ID" value="AMS24291.1"/>
    <property type="molecule type" value="mRNA"/>
</dbReference>
<sequence>MKKAQCTIICLALSFQVFLEAGSTYLTEPMRSIDGEASFGSCSTSWMSNAGNAKANGVNPNGVLDKVVYPFSKQCYWSGKDMKNLESFNFCGNKQIAAQYRDLINSYISPRQIILHNENKEKLALLNRNLKELSPEDKEALELWASKNFQPNNVLIENESPNEFRSAKAALEWNLKRASAKQDVWWTKEDLQRWAHHDSDETVIIKFGDILKFDQKREDFVIKDSPVQLASRLFRALDKSTGGNSFNKRVAWPSEEIQSLRLIKAEDSNKSLFHMRLDQMLKNYKRFKDHKSQENGNFKEFSDFIGLSKTDKTEPQNKLHQKNIELK</sequence>